<gene>
    <name evidence="1" type="ORF">ABNX05_11860</name>
</gene>
<reference evidence="1 2" key="1">
    <citation type="submission" date="2024-06" db="EMBL/GenBank/DDBJ databases">
        <title>Lysinibacillus zambalefons sp. nov., a Novel Firmicute Isolated from the Poon Bato Zambales Hyperalkaline Spring.</title>
        <authorList>
            <person name="Aja J.A."/>
            <person name="Lazaro J.E.H."/>
            <person name="Llorin L.D."/>
            <person name="Lim K.R."/>
            <person name="Teodosio J."/>
            <person name="Dalisay D.S."/>
        </authorList>
    </citation>
    <scope>NUCLEOTIDE SEQUENCE [LARGE SCALE GENOMIC DNA]</scope>
    <source>
        <strain evidence="1 2">M3</strain>
    </source>
</reference>
<sequence>MMTNIHVSTAQESQYAEMKICKQPRTEVAKKATTRMVVESLVDQLIASNLISNERLFDQILYNKDIIWIQNESFNGHLFAKAIITDQLKTKTNDFMMYMPTNPIVYDVNGEHFHLITRIDSTRAKPNLERLSQAPKPILSAARVNDLLCSIVMRFYEVYVEDLSRVVYKNNQLINFIEREYHQFLKAVKELNDNHFNWHPRGKGHELLLELIDNLQLLKSRPGKVLMDFSQSQSYVVVESSYLINKQGQKTIQA</sequence>
<protein>
    <submittedName>
        <fullName evidence="1">Uncharacterized protein</fullName>
    </submittedName>
</protein>
<organism evidence="1 2">
    <name type="scientific">Lysinibacillus zambalensis</name>
    <dbReference type="NCBI Taxonomy" id="3160866"/>
    <lineage>
        <taxon>Bacteria</taxon>
        <taxon>Bacillati</taxon>
        <taxon>Bacillota</taxon>
        <taxon>Bacilli</taxon>
        <taxon>Bacillales</taxon>
        <taxon>Bacillaceae</taxon>
        <taxon>Lysinibacillus</taxon>
    </lineage>
</organism>
<dbReference type="Proteomes" id="UP001478862">
    <property type="component" value="Unassembled WGS sequence"/>
</dbReference>
<evidence type="ECO:0000313" key="1">
    <source>
        <dbReference type="EMBL" id="MEQ6355315.1"/>
    </source>
</evidence>
<keyword evidence="2" id="KW-1185">Reference proteome</keyword>
<evidence type="ECO:0000313" key="2">
    <source>
        <dbReference type="Proteomes" id="UP001478862"/>
    </source>
</evidence>
<accession>A0ABV1MS20</accession>
<proteinExistence type="predicted"/>
<name>A0ABV1MS20_9BACI</name>
<dbReference type="EMBL" id="JBEGDG010000007">
    <property type="protein sequence ID" value="MEQ6355315.1"/>
    <property type="molecule type" value="Genomic_DNA"/>
</dbReference>
<dbReference type="RefSeq" id="WP_349659943.1">
    <property type="nucleotide sequence ID" value="NZ_JBEGDG010000007.1"/>
</dbReference>
<comment type="caution">
    <text evidence="1">The sequence shown here is derived from an EMBL/GenBank/DDBJ whole genome shotgun (WGS) entry which is preliminary data.</text>
</comment>